<dbReference type="WBParaSite" id="JU765_v2.g19456.t1">
    <property type="protein sequence ID" value="JU765_v2.g19456.t1"/>
    <property type="gene ID" value="JU765_v2.g19456"/>
</dbReference>
<evidence type="ECO:0000313" key="2">
    <source>
        <dbReference type="WBParaSite" id="JU765_v2.g19456.t1"/>
    </source>
</evidence>
<reference evidence="2" key="1">
    <citation type="submission" date="2022-11" db="UniProtKB">
        <authorList>
            <consortium name="WormBaseParasite"/>
        </authorList>
    </citation>
    <scope>IDENTIFICATION</scope>
</reference>
<organism evidence="1 2">
    <name type="scientific">Panagrolaimus sp. JU765</name>
    <dbReference type="NCBI Taxonomy" id="591449"/>
    <lineage>
        <taxon>Eukaryota</taxon>
        <taxon>Metazoa</taxon>
        <taxon>Ecdysozoa</taxon>
        <taxon>Nematoda</taxon>
        <taxon>Chromadorea</taxon>
        <taxon>Rhabditida</taxon>
        <taxon>Tylenchina</taxon>
        <taxon>Panagrolaimomorpha</taxon>
        <taxon>Panagrolaimoidea</taxon>
        <taxon>Panagrolaimidae</taxon>
        <taxon>Panagrolaimus</taxon>
    </lineage>
</organism>
<name>A0AC34QTX8_9BILA</name>
<accession>A0AC34QTX8</accession>
<dbReference type="Proteomes" id="UP000887576">
    <property type="component" value="Unplaced"/>
</dbReference>
<evidence type="ECO:0000313" key="1">
    <source>
        <dbReference type="Proteomes" id="UP000887576"/>
    </source>
</evidence>
<proteinExistence type="predicted"/>
<protein>
    <submittedName>
        <fullName evidence="2">Thiamine pyrophosphate enzyme N-terminal TPP-binding domain-containing protein</fullName>
    </submittedName>
</protein>
<sequence length="98" mass="10376">MAAQQHGIKYVGCRNEQSAAYAAQAMGYLTGKPVVCLTVSGPGVLHTIGGLANAKVNGWFSKTGSNDFAQSQSSVIGNGRFADIGVNNEDWHLDENYL</sequence>